<accession>A0A6I0ERY3</accession>
<reference evidence="1 2" key="1">
    <citation type="submission" date="2019-10" db="EMBL/GenBank/DDBJ databases">
        <title>Whole-genome sequence of the extremophile Heliorestis acidaminivorans DSM 24790.</title>
        <authorList>
            <person name="Kyndt J.A."/>
            <person name="Meyer T.E."/>
        </authorList>
    </citation>
    <scope>NUCLEOTIDE SEQUENCE [LARGE SCALE GENOMIC DNA]</scope>
    <source>
        <strain evidence="1 2">DSM 24790</strain>
    </source>
</reference>
<proteinExistence type="predicted"/>
<comment type="caution">
    <text evidence="1">The sequence shown here is derived from an EMBL/GenBank/DDBJ whole genome shotgun (WGS) entry which is preliminary data.</text>
</comment>
<gene>
    <name evidence="1" type="ORF">F9B85_04885</name>
</gene>
<evidence type="ECO:0000313" key="2">
    <source>
        <dbReference type="Proteomes" id="UP000468766"/>
    </source>
</evidence>
<evidence type="ECO:0000313" key="1">
    <source>
        <dbReference type="EMBL" id="KAB2953250.1"/>
    </source>
</evidence>
<dbReference type="Proteomes" id="UP000468766">
    <property type="component" value="Unassembled WGS sequence"/>
</dbReference>
<dbReference type="AlphaFoldDB" id="A0A6I0ERY3"/>
<dbReference type="RefSeq" id="WP_151619127.1">
    <property type="nucleotide sequence ID" value="NZ_WBXO01000003.1"/>
</dbReference>
<organism evidence="1 2">
    <name type="scientific">Heliorestis acidaminivorans</name>
    <dbReference type="NCBI Taxonomy" id="553427"/>
    <lineage>
        <taxon>Bacteria</taxon>
        <taxon>Bacillati</taxon>
        <taxon>Bacillota</taxon>
        <taxon>Clostridia</taxon>
        <taxon>Eubacteriales</taxon>
        <taxon>Heliobacteriaceae</taxon>
        <taxon>Heliorestis</taxon>
    </lineage>
</organism>
<keyword evidence="2" id="KW-1185">Reference proteome</keyword>
<protein>
    <submittedName>
        <fullName evidence="1">Uncharacterized protein</fullName>
    </submittedName>
</protein>
<sequence>MGTKKGGKEDLPNPHWKRDAVDYVQGYYALYKYSNLLALASSIHYKPVHLIHLFLTYQLILDK</sequence>
<dbReference type="EMBL" id="WBXO01000003">
    <property type="protein sequence ID" value="KAB2953250.1"/>
    <property type="molecule type" value="Genomic_DNA"/>
</dbReference>
<name>A0A6I0ERY3_9FIRM</name>